<organism evidence="4 5">
    <name type="scientific">Teichococcus aestuarii</name>
    <dbReference type="NCBI Taxonomy" id="568898"/>
    <lineage>
        <taxon>Bacteria</taxon>
        <taxon>Pseudomonadati</taxon>
        <taxon>Pseudomonadota</taxon>
        <taxon>Alphaproteobacteria</taxon>
        <taxon>Acetobacterales</taxon>
        <taxon>Roseomonadaceae</taxon>
        <taxon>Roseomonas</taxon>
    </lineage>
</organism>
<reference evidence="5" key="1">
    <citation type="submission" date="2017-10" db="EMBL/GenBank/DDBJ databases">
        <authorList>
            <person name="Toshchakov S.V."/>
            <person name="Goeva M.A."/>
        </authorList>
    </citation>
    <scope>NUCLEOTIDE SEQUENCE [LARGE SCALE GENOMIC DNA]</scope>
    <source>
        <strain evidence="5">JR1/69-1-13</strain>
    </source>
</reference>
<dbReference type="EMBL" id="PDOA01000002">
    <property type="protein sequence ID" value="PWC29947.1"/>
    <property type="molecule type" value="Genomic_DNA"/>
</dbReference>
<comment type="caution">
    <text evidence="4">The sequence shown here is derived from an EMBL/GenBank/DDBJ whole genome shotgun (WGS) entry which is preliminary data.</text>
</comment>
<dbReference type="InterPro" id="IPR000182">
    <property type="entry name" value="GNAT_dom"/>
</dbReference>
<evidence type="ECO:0000259" key="3">
    <source>
        <dbReference type="PROSITE" id="PS51186"/>
    </source>
</evidence>
<proteinExistence type="predicted"/>
<dbReference type="GO" id="GO:0016747">
    <property type="term" value="F:acyltransferase activity, transferring groups other than amino-acyl groups"/>
    <property type="evidence" value="ECO:0007669"/>
    <property type="project" value="InterPro"/>
</dbReference>
<dbReference type="InterPro" id="IPR050832">
    <property type="entry name" value="Bact_Acetyltransf"/>
</dbReference>
<keyword evidence="5" id="KW-1185">Reference proteome</keyword>
<dbReference type="CDD" id="cd04301">
    <property type="entry name" value="NAT_SF"/>
    <property type="match status" value="1"/>
</dbReference>
<dbReference type="InterPro" id="IPR016181">
    <property type="entry name" value="Acyl_CoA_acyltransferase"/>
</dbReference>
<keyword evidence="1 4" id="KW-0808">Transferase</keyword>
<evidence type="ECO:0000256" key="2">
    <source>
        <dbReference type="ARBA" id="ARBA00023315"/>
    </source>
</evidence>
<dbReference type="PROSITE" id="PS51186">
    <property type="entry name" value="GNAT"/>
    <property type="match status" value="1"/>
</dbReference>
<keyword evidence="2" id="KW-0012">Acyltransferase</keyword>
<gene>
    <name evidence="4" type="ORF">CR165_03485</name>
</gene>
<accession>A0A2U1V7Q4</accession>
<dbReference type="Gene3D" id="3.40.630.30">
    <property type="match status" value="1"/>
</dbReference>
<evidence type="ECO:0000256" key="1">
    <source>
        <dbReference type="ARBA" id="ARBA00022679"/>
    </source>
</evidence>
<dbReference type="RefSeq" id="WP_109515582.1">
    <property type="nucleotide sequence ID" value="NZ_PDOA01000002.1"/>
</dbReference>
<sequence length="156" mass="17165">MSLPPLRLARPEEAEALAALVGRAYAAYLPVIGRRPAPMDDDYAARIAAGQAWVLEAEDGGLAGLLVLEVAGSHLWLENVAVDPARQRAGLGRALMRFVGGEALRRGLPEVRLLTNERMERNLAFYARLGFAELERREEKGFRRVYMAIPAERLAG</sequence>
<protein>
    <submittedName>
        <fullName evidence="4">GNAT family N-acetyltransferase</fullName>
    </submittedName>
</protein>
<feature type="domain" description="N-acetyltransferase" evidence="3">
    <location>
        <begin position="4"/>
        <end position="152"/>
    </location>
</feature>
<evidence type="ECO:0000313" key="5">
    <source>
        <dbReference type="Proteomes" id="UP000245048"/>
    </source>
</evidence>
<name>A0A2U1V7Q4_9PROT</name>
<dbReference type="OrthoDB" id="281808at2"/>
<dbReference type="AlphaFoldDB" id="A0A2U1V7Q4"/>
<evidence type="ECO:0000313" key="4">
    <source>
        <dbReference type="EMBL" id="PWC29947.1"/>
    </source>
</evidence>
<dbReference type="SUPFAM" id="SSF55729">
    <property type="entry name" value="Acyl-CoA N-acyltransferases (Nat)"/>
    <property type="match status" value="1"/>
</dbReference>
<dbReference type="PANTHER" id="PTHR43877">
    <property type="entry name" value="AMINOALKYLPHOSPHONATE N-ACETYLTRANSFERASE-RELATED-RELATED"/>
    <property type="match status" value="1"/>
</dbReference>
<dbReference type="Proteomes" id="UP000245048">
    <property type="component" value="Unassembled WGS sequence"/>
</dbReference>
<dbReference type="Pfam" id="PF13508">
    <property type="entry name" value="Acetyltransf_7"/>
    <property type="match status" value="1"/>
</dbReference>